<name>A0A840N5E3_9BRAD</name>
<organism evidence="1 2">
    <name type="scientific">Afipia massiliensis</name>
    <dbReference type="NCBI Taxonomy" id="211460"/>
    <lineage>
        <taxon>Bacteria</taxon>
        <taxon>Pseudomonadati</taxon>
        <taxon>Pseudomonadota</taxon>
        <taxon>Alphaproteobacteria</taxon>
        <taxon>Hyphomicrobiales</taxon>
        <taxon>Nitrobacteraceae</taxon>
        <taxon>Afipia</taxon>
    </lineage>
</organism>
<dbReference type="AlphaFoldDB" id="A0A840N5E3"/>
<reference evidence="1 2" key="1">
    <citation type="submission" date="2020-08" db="EMBL/GenBank/DDBJ databases">
        <title>Genomic Encyclopedia of Type Strains, Phase IV (KMG-IV): sequencing the most valuable type-strain genomes for metagenomic binning, comparative biology and taxonomic classification.</title>
        <authorList>
            <person name="Goeker M."/>
        </authorList>
    </citation>
    <scope>NUCLEOTIDE SEQUENCE [LARGE SCALE GENOMIC DNA]</scope>
    <source>
        <strain evidence="1 2">DSM 17498</strain>
    </source>
</reference>
<accession>A0A840N5E3</accession>
<dbReference type="Proteomes" id="UP000521227">
    <property type="component" value="Unassembled WGS sequence"/>
</dbReference>
<proteinExistence type="predicted"/>
<sequence length="204" mass="22919">MALIHNRVHLFIPGFDEADFANLALALTVSDSLPLKSFCLGSSAQVPWQSQSSMMAKLFEKQWLLFDVNQGVSNGNMHSLNVYLWRHPMSEAQNVKKTASGTGSIANQLVGMNKRSIDLFFSVQKAVLEELIDVSNDALEHTSAKFSLANEFASKIAEAHSANGLKQVYAECGKHQVDFIRRDSERAFKHWQRFLERTSKVFIN</sequence>
<comment type="caution">
    <text evidence="1">The sequence shown here is derived from an EMBL/GenBank/DDBJ whole genome shotgun (WGS) entry which is preliminary data.</text>
</comment>
<dbReference type="RefSeq" id="WP_184090732.1">
    <property type="nucleotide sequence ID" value="NZ_JACHIJ010000014.1"/>
</dbReference>
<protein>
    <submittedName>
        <fullName evidence="1">Uncharacterized protein</fullName>
    </submittedName>
</protein>
<gene>
    <name evidence="1" type="ORF">HNQ36_005294</name>
</gene>
<evidence type="ECO:0000313" key="1">
    <source>
        <dbReference type="EMBL" id="MBB5055283.1"/>
    </source>
</evidence>
<evidence type="ECO:0000313" key="2">
    <source>
        <dbReference type="Proteomes" id="UP000521227"/>
    </source>
</evidence>
<dbReference type="EMBL" id="JACHIJ010000014">
    <property type="protein sequence ID" value="MBB5055283.1"/>
    <property type="molecule type" value="Genomic_DNA"/>
</dbReference>